<comment type="caution">
    <text evidence="1">The sequence shown here is derived from an EMBL/GenBank/DDBJ whole genome shotgun (WGS) entry which is preliminary data.</text>
</comment>
<sequence length="198" mass="22038">MSRSKWARRKAFTTRSVPTCSAYARYHRLSTRARFALLSASPDRPARSSAVRSTSLASFTKISLASSSIFSASNSRSKRTSSIGISLDIMPSGIVANVSKIEIVHSENGRRHTSIKSPNVCTATIWKRKQKHAIPTNAFERSKPSRTSTSSYSLRQLNIWNNAPNTNTLKTIVRCSRLWRANPNHLCPNSCNTSARIR</sequence>
<dbReference type="VEuPathDB" id="TriTrypDB:LtaPh_0706401"/>
<dbReference type="Proteomes" id="UP000419144">
    <property type="component" value="Unassembled WGS sequence"/>
</dbReference>
<evidence type="ECO:0000313" key="1">
    <source>
        <dbReference type="EMBL" id="GET86066.1"/>
    </source>
</evidence>
<evidence type="ECO:0000313" key="2">
    <source>
        <dbReference type="Proteomes" id="UP000419144"/>
    </source>
</evidence>
<keyword evidence="2" id="KW-1185">Reference proteome</keyword>
<accession>A0A640K8R4</accession>
<name>A0A640K8R4_LEITA</name>
<protein>
    <submittedName>
        <fullName evidence="1">P-type ATPase, putative</fullName>
    </submittedName>
</protein>
<dbReference type="AlphaFoldDB" id="A0A640K8R4"/>
<proteinExistence type="predicted"/>
<gene>
    <name evidence="1" type="ORF">LtaPh_0706401</name>
</gene>
<dbReference type="EMBL" id="BLBS01000008">
    <property type="protein sequence ID" value="GET86066.1"/>
    <property type="molecule type" value="Genomic_DNA"/>
</dbReference>
<reference evidence="1" key="1">
    <citation type="submission" date="2019-11" db="EMBL/GenBank/DDBJ databases">
        <title>Leishmania tarentolae CDS.</title>
        <authorList>
            <person name="Goto Y."/>
            <person name="Yamagishi J."/>
        </authorList>
    </citation>
    <scope>NUCLEOTIDE SEQUENCE [LARGE SCALE GENOMIC DNA]</scope>
    <source>
        <strain evidence="1">Parrot Tar II</strain>
    </source>
</reference>
<organism evidence="1 2">
    <name type="scientific">Leishmania tarentolae</name>
    <name type="common">Sauroleishmania tarentolae</name>
    <dbReference type="NCBI Taxonomy" id="5689"/>
    <lineage>
        <taxon>Eukaryota</taxon>
        <taxon>Discoba</taxon>
        <taxon>Euglenozoa</taxon>
        <taxon>Kinetoplastea</taxon>
        <taxon>Metakinetoplastina</taxon>
        <taxon>Trypanosomatida</taxon>
        <taxon>Trypanosomatidae</taxon>
        <taxon>Leishmaniinae</taxon>
        <taxon>Leishmania</taxon>
        <taxon>lizard Leishmania</taxon>
    </lineage>
</organism>